<dbReference type="InParanoid" id="A0A0D0BKW4"/>
<evidence type="ECO:0000313" key="2">
    <source>
        <dbReference type="Proteomes" id="UP000054538"/>
    </source>
</evidence>
<keyword evidence="2" id="KW-1185">Reference proteome</keyword>
<accession>A0A0D0BKW4</accession>
<dbReference type="EMBL" id="KN830981">
    <property type="protein sequence ID" value="KIK72302.1"/>
    <property type="molecule type" value="Genomic_DNA"/>
</dbReference>
<dbReference type="Proteomes" id="UP000054538">
    <property type="component" value="Unassembled WGS sequence"/>
</dbReference>
<reference evidence="1 2" key="1">
    <citation type="submission" date="2014-04" db="EMBL/GenBank/DDBJ databases">
        <authorList>
            <consortium name="DOE Joint Genome Institute"/>
            <person name="Kuo A."/>
            <person name="Kohler A."/>
            <person name="Jargeat P."/>
            <person name="Nagy L.G."/>
            <person name="Floudas D."/>
            <person name="Copeland A."/>
            <person name="Barry K.W."/>
            <person name="Cichocki N."/>
            <person name="Veneault-Fourrey C."/>
            <person name="LaButti K."/>
            <person name="Lindquist E.A."/>
            <person name="Lipzen A."/>
            <person name="Lundell T."/>
            <person name="Morin E."/>
            <person name="Murat C."/>
            <person name="Sun H."/>
            <person name="Tunlid A."/>
            <person name="Henrissat B."/>
            <person name="Grigoriev I.V."/>
            <person name="Hibbett D.S."/>
            <person name="Martin F."/>
            <person name="Nordberg H.P."/>
            <person name="Cantor M.N."/>
            <person name="Hua S.X."/>
        </authorList>
    </citation>
    <scope>NUCLEOTIDE SEQUENCE [LARGE SCALE GENOMIC DNA]</scope>
    <source>
        <strain evidence="1 2">Ve08.2h10</strain>
    </source>
</reference>
<protein>
    <submittedName>
        <fullName evidence="1">Uncharacterized protein</fullName>
    </submittedName>
</protein>
<dbReference type="HOGENOM" id="CLU_061607_4_1_1"/>
<reference evidence="2" key="2">
    <citation type="submission" date="2015-01" db="EMBL/GenBank/DDBJ databases">
        <title>Evolutionary Origins and Diversification of the Mycorrhizal Mutualists.</title>
        <authorList>
            <consortium name="DOE Joint Genome Institute"/>
            <consortium name="Mycorrhizal Genomics Consortium"/>
            <person name="Kohler A."/>
            <person name="Kuo A."/>
            <person name="Nagy L.G."/>
            <person name="Floudas D."/>
            <person name="Copeland A."/>
            <person name="Barry K.W."/>
            <person name="Cichocki N."/>
            <person name="Veneault-Fourrey C."/>
            <person name="LaButti K."/>
            <person name="Lindquist E.A."/>
            <person name="Lipzen A."/>
            <person name="Lundell T."/>
            <person name="Morin E."/>
            <person name="Murat C."/>
            <person name="Riley R."/>
            <person name="Ohm R."/>
            <person name="Sun H."/>
            <person name="Tunlid A."/>
            <person name="Henrissat B."/>
            <person name="Grigoriev I.V."/>
            <person name="Hibbett D.S."/>
            <person name="Martin F."/>
        </authorList>
    </citation>
    <scope>NUCLEOTIDE SEQUENCE [LARGE SCALE GENOMIC DNA]</scope>
    <source>
        <strain evidence="2">Ve08.2h10</strain>
    </source>
</reference>
<name>A0A0D0BKW4_9AGAM</name>
<gene>
    <name evidence="1" type="ORF">PAXRUDRAFT_799375</name>
</gene>
<organism evidence="1 2">
    <name type="scientific">Paxillus rubicundulus Ve08.2h10</name>
    <dbReference type="NCBI Taxonomy" id="930991"/>
    <lineage>
        <taxon>Eukaryota</taxon>
        <taxon>Fungi</taxon>
        <taxon>Dikarya</taxon>
        <taxon>Basidiomycota</taxon>
        <taxon>Agaricomycotina</taxon>
        <taxon>Agaricomycetes</taxon>
        <taxon>Agaricomycetidae</taxon>
        <taxon>Boletales</taxon>
        <taxon>Paxilineae</taxon>
        <taxon>Paxillaceae</taxon>
        <taxon>Paxillus</taxon>
    </lineage>
</organism>
<proteinExistence type="predicted"/>
<sequence length="92" mass="10640">MLYGLQSRVVLQDSICDQYQSQLEAQQEKGQQKKGQLVGNGLPQLPTSDEFTMRVLKFHNAQAAQETTWEVRKVDQENRVTLMKIWKEEESA</sequence>
<dbReference type="AlphaFoldDB" id="A0A0D0BKW4"/>
<evidence type="ECO:0000313" key="1">
    <source>
        <dbReference type="EMBL" id="KIK72302.1"/>
    </source>
</evidence>